<evidence type="ECO:0000313" key="1">
    <source>
        <dbReference type="EMBL" id="CAK9309283.1"/>
    </source>
</evidence>
<keyword evidence="2" id="KW-1185">Reference proteome</keyword>
<evidence type="ECO:0000313" key="2">
    <source>
        <dbReference type="Proteomes" id="UP001642487"/>
    </source>
</evidence>
<proteinExistence type="predicted"/>
<accession>A0ABP0XM95</accession>
<name>A0ABP0XM95_9ROSI</name>
<organism evidence="1 2">
    <name type="scientific">Citrullus colocynthis</name>
    <name type="common">colocynth</name>
    <dbReference type="NCBI Taxonomy" id="252529"/>
    <lineage>
        <taxon>Eukaryota</taxon>
        <taxon>Viridiplantae</taxon>
        <taxon>Streptophyta</taxon>
        <taxon>Embryophyta</taxon>
        <taxon>Tracheophyta</taxon>
        <taxon>Spermatophyta</taxon>
        <taxon>Magnoliopsida</taxon>
        <taxon>eudicotyledons</taxon>
        <taxon>Gunneridae</taxon>
        <taxon>Pentapetalae</taxon>
        <taxon>rosids</taxon>
        <taxon>fabids</taxon>
        <taxon>Cucurbitales</taxon>
        <taxon>Cucurbitaceae</taxon>
        <taxon>Benincaseae</taxon>
        <taxon>Citrullus</taxon>
    </lineage>
</organism>
<gene>
    <name evidence="1" type="ORF">CITCOLO1_LOCUS830</name>
</gene>
<dbReference type="EMBL" id="OZ021735">
    <property type="protein sequence ID" value="CAK9309283.1"/>
    <property type="molecule type" value="Genomic_DNA"/>
</dbReference>
<sequence length="128" mass="14025">MENDSLNLWDASQYYSARKRSCSDTVGDDVVGITTPHHTPHPTMCTEMCGPSIEVVVECGSSKVGPFVRLVRTRDMIMQLVPSPGVNVELAAGNPVQSPVTLPSYGDWRDQSSLCRCDRQSDLALNQI</sequence>
<protein>
    <submittedName>
        <fullName evidence="1">Uncharacterized protein</fullName>
    </submittedName>
</protein>
<reference evidence="1 2" key="1">
    <citation type="submission" date="2024-03" db="EMBL/GenBank/DDBJ databases">
        <authorList>
            <person name="Gkanogiannis A."/>
            <person name="Becerra Lopez-Lavalle L."/>
        </authorList>
    </citation>
    <scope>NUCLEOTIDE SEQUENCE [LARGE SCALE GENOMIC DNA]</scope>
</reference>
<dbReference type="Proteomes" id="UP001642487">
    <property type="component" value="Chromosome 1"/>
</dbReference>